<name>A0A192D4P3_9SPHN</name>
<feature type="transmembrane region" description="Helical" evidence="2">
    <location>
        <begin position="280"/>
        <end position="299"/>
    </location>
</feature>
<dbReference type="PANTHER" id="PTHR11328:SF24">
    <property type="entry name" value="MAJOR FACILITATOR SUPERFAMILY (MFS) PROFILE DOMAIN-CONTAINING PROTEIN"/>
    <property type="match status" value="1"/>
</dbReference>
<dbReference type="InterPro" id="IPR039672">
    <property type="entry name" value="MFS_2"/>
</dbReference>
<gene>
    <name evidence="3" type="ORF">A9D12_07785</name>
</gene>
<keyword evidence="3" id="KW-0762">Sugar transport</keyword>
<keyword evidence="4" id="KW-1185">Reference proteome</keyword>
<feature type="transmembrane region" description="Helical" evidence="2">
    <location>
        <begin position="89"/>
        <end position="106"/>
    </location>
</feature>
<dbReference type="KEGG" id="pns:A9D12_07785"/>
<evidence type="ECO:0000256" key="2">
    <source>
        <dbReference type="SAM" id="Phobius"/>
    </source>
</evidence>
<dbReference type="PANTHER" id="PTHR11328">
    <property type="entry name" value="MAJOR FACILITATOR SUPERFAMILY DOMAIN-CONTAINING PROTEIN"/>
    <property type="match status" value="1"/>
</dbReference>
<keyword evidence="3" id="KW-0813">Transport</keyword>
<proteinExistence type="inferred from homology"/>
<feature type="transmembrane region" description="Helical" evidence="2">
    <location>
        <begin position="20"/>
        <end position="43"/>
    </location>
</feature>
<feature type="transmembrane region" description="Helical" evidence="2">
    <location>
        <begin position="118"/>
        <end position="137"/>
    </location>
</feature>
<evidence type="ECO:0000256" key="1">
    <source>
        <dbReference type="ARBA" id="ARBA00009617"/>
    </source>
</evidence>
<evidence type="ECO:0000313" key="3">
    <source>
        <dbReference type="EMBL" id="ANK12862.1"/>
    </source>
</evidence>
<dbReference type="Proteomes" id="UP000078263">
    <property type="component" value="Chromosome"/>
</dbReference>
<sequence length="495" mass="53112">MSAVRAPQTGQQLPTRLRIIHGAGAVAFGVKDNGFSFFLLIYYNQVLGMDAGLVSLALLIALLVDALVDPLIGNLSDRTYTAWGRRLPWLYAAPVPLAFAWAYLWTPPAGAEPSFLGLVGIAIVVRLLLSACEVPSISLVPEMTQDYDERTTLFRYRALAGWIGGLGMMVLAYTVFMPGAQGLLDPDGYFAFGVFGAVVMAVSVIGSALGQHRLLARLPAHKPPPFSLKTAFAEITEAFSERAFLILAAGAVAAYVNQGLIFSISNYLNLFVWQLTREQLVLYPLVLFASVVLMFVVIGPMHARWGKARTAAFTAVAGAAIGFAPYALFLIGAWPPAGSYPSTLAFFAFLLFANTLGVVSMVSATSMIAEIVEAFEERTHRRAEAAFYSGNWLIQKCATGLGIFLTGQIIAFSQLPANAAPSSVDPAVLTRLVLAFGGSAVVLALAAAFWLIRFPISRQEHEARLARLVHHRAQAHASPLDEAARADPEGHSIGA</sequence>
<reference evidence="3 4" key="1">
    <citation type="submission" date="2016-05" db="EMBL/GenBank/DDBJ databases">
        <title>Compelete Genome Sequence of Bacteriochlorophyll-Synthesizing Bacterium Porphyrobacter neustonensis DSM 9434.</title>
        <authorList>
            <person name="Shi X.-L."/>
            <person name="Wu Y.-H."/>
            <person name="Cheng H."/>
            <person name="Xu L."/>
            <person name="Zhang X.-Q."/>
            <person name="Wang C.-S."/>
            <person name="Xu X.-W."/>
        </authorList>
    </citation>
    <scope>NUCLEOTIDE SEQUENCE [LARGE SCALE GENOMIC DNA]</scope>
    <source>
        <strain evidence="3 4">DSM 9434</strain>
    </source>
</reference>
<feature type="transmembrane region" description="Helical" evidence="2">
    <location>
        <begin position="346"/>
        <end position="372"/>
    </location>
</feature>
<keyword evidence="2" id="KW-1133">Transmembrane helix</keyword>
<feature type="transmembrane region" description="Helical" evidence="2">
    <location>
        <begin position="49"/>
        <end position="68"/>
    </location>
</feature>
<comment type="similarity">
    <text evidence="1">Belongs to the sodium:galactoside symporter (TC 2.A.2) family.</text>
</comment>
<dbReference type="EMBL" id="CP016033">
    <property type="protein sequence ID" value="ANK12862.1"/>
    <property type="molecule type" value="Genomic_DNA"/>
</dbReference>
<accession>A0A192D4P3</accession>
<dbReference type="GO" id="GO:0005886">
    <property type="term" value="C:plasma membrane"/>
    <property type="evidence" value="ECO:0007669"/>
    <property type="project" value="TreeGrafter"/>
</dbReference>
<organism evidence="3 4">
    <name type="scientific">Erythrobacter neustonensis</name>
    <dbReference type="NCBI Taxonomy" id="1112"/>
    <lineage>
        <taxon>Bacteria</taxon>
        <taxon>Pseudomonadati</taxon>
        <taxon>Pseudomonadota</taxon>
        <taxon>Alphaproteobacteria</taxon>
        <taxon>Sphingomonadales</taxon>
        <taxon>Erythrobacteraceae</taxon>
        <taxon>Erythrobacter/Porphyrobacter group</taxon>
        <taxon>Erythrobacter</taxon>
    </lineage>
</organism>
<feature type="transmembrane region" description="Helical" evidence="2">
    <location>
        <begin position="432"/>
        <end position="452"/>
    </location>
</feature>
<feature type="transmembrane region" description="Helical" evidence="2">
    <location>
        <begin position="393"/>
        <end position="412"/>
    </location>
</feature>
<evidence type="ECO:0000313" key="4">
    <source>
        <dbReference type="Proteomes" id="UP000078263"/>
    </source>
</evidence>
<keyword evidence="2" id="KW-0472">Membrane</keyword>
<keyword evidence="2" id="KW-0812">Transmembrane</keyword>
<dbReference type="AlphaFoldDB" id="A0A192D4P3"/>
<feature type="transmembrane region" description="Helical" evidence="2">
    <location>
        <begin position="188"/>
        <end position="209"/>
    </location>
</feature>
<dbReference type="Pfam" id="PF13347">
    <property type="entry name" value="MFS_2"/>
    <property type="match status" value="1"/>
</dbReference>
<dbReference type="InterPro" id="IPR036259">
    <property type="entry name" value="MFS_trans_sf"/>
</dbReference>
<dbReference type="RefSeq" id="WP_068350772.1">
    <property type="nucleotide sequence ID" value="NZ_CP016033.1"/>
</dbReference>
<feature type="transmembrane region" description="Helical" evidence="2">
    <location>
        <begin position="311"/>
        <end position="334"/>
    </location>
</feature>
<dbReference type="GO" id="GO:0008643">
    <property type="term" value="P:carbohydrate transport"/>
    <property type="evidence" value="ECO:0007669"/>
    <property type="project" value="InterPro"/>
</dbReference>
<dbReference type="STRING" id="1112.A9D12_07785"/>
<feature type="transmembrane region" description="Helical" evidence="2">
    <location>
        <begin position="158"/>
        <end position="176"/>
    </location>
</feature>
<dbReference type="GO" id="GO:0015293">
    <property type="term" value="F:symporter activity"/>
    <property type="evidence" value="ECO:0007669"/>
    <property type="project" value="InterPro"/>
</dbReference>
<protein>
    <submittedName>
        <fullName evidence="3">Sugar transporter</fullName>
    </submittedName>
</protein>
<dbReference type="SUPFAM" id="SSF103473">
    <property type="entry name" value="MFS general substrate transporter"/>
    <property type="match status" value="1"/>
</dbReference>
<dbReference type="Gene3D" id="1.20.1250.20">
    <property type="entry name" value="MFS general substrate transporter like domains"/>
    <property type="match status" value="1"/>
</dbReference>
<dbReference type="OrthoDB" id="9764596at2"/>
<feature type="transmembrane region" description="Helical" evidence="2">
    <location>
        <begin position="244"/>
        <end position="268"/>
    </location>
</feature>